<dbReference type="InterPro" id="IPR052742">
    <property type="entry name" value="Mito_N-acetyltransferase"/>
</dbReference>
<name>A0A2S7RPH5_ENTMU</name>
<dbReference type="InterPro" id="IPR000182">
    <property type="entry name" value="GNAT_dom"/>
</dbReference>
<proteinExistence type="predicted"/>
<dbReference type="InterPro" id="IPR016181">
    <property type="entry name" value="Acyl_CoA_acyltransferase"/>
</dbReference>
<dbReference type="RefSeq" id="WP_104775947.1">
    <property type="nucleotide sequence ID" value="NZ_PTUS01000010.1"/>
</dbReference>
<reference evidence="2 3" key="1">
    <citation type="journal article" date="2018" name="Pathog. Dis.">
        <title>Whole-genome sequencing based characterization of antimicrobial resistance in Enterococcus.</title>
        <authorList>
            <person name="Tyson G."/>
        </authorList>
    </citation>
    <scope>NUCLEOTIDE SEQUENCE [LARGE SCALE GENOMIC DNA]</scope>
    <source>
        <strain evidence="2 3">CVM N55263</strain>
    </source>
</reference>
<feature type="domain" description="N-acetyltransferase" evidence="1">
    <location>
        <begin position="1"/>
        <end position="160"/>
    </location>
</feature>
<dbReference type="Gene3D" id="3.40.630.30">
    <property type="match status" value="1"/>
</dbReference>
<evidence type="ECO:0000259" key="1">
    <source>
        <dbReference type="PROSITE" id="PS51186"/>
    </source>
</evidence>
<accession>A0A2S7RPH5</accession>
<dbReference type="Proteomes" id="UP000237934">
    <property type="component" value="Unassembled WGS sequence"/>
</dbReference>
<sequence>MIIEEYNDKHLKDITTIWNDAITSGKYFPQENTLTVTEAKAFFESQDFTGVAMINSEVVGVYILHPNSIGRLSHVANASYAVKESARGNKIGKQLVLHSIETSKILKYKILQFNAVVTTNQYAIKLYEKIGFTKIGKVPKSYRNISGEFEDILLYYIDLE</sequence>
<dbReference type="CDD" id="cd04301">
    <property type="entry name" value="NAT_SF"/>
    <property type="match status" value="1"/>
</dbReference>
<evidence type="ECO:0000313" key="3">
    <source>
        <dbReference type="Proteomes" id="UP000237934"/>
    </source>
</evidence>
<dbReference type="EMBL" id="PUAP01000046">
    <property type="protein sequence ID" value="PQF21205.1"/>
    <property type="molecule type" value="Genomic_DNA"/>
</dbReference>
<organism evidence="2 3">
    <name type="scientific">Enterococcus mundtii</name>
    <dbReference type="NCBI Taxonomy" id="53346"/>
    <lineage>
        <taxon>Bacteria</taxon>
        <taxon>Bacillati</taxon>
        <taxon>Bacillota</taxon>
        <taxon>Bacilli</taxon>
        <taxon>Lactobacillales</taxon>
        <taxon>Enterococcaceae</taxon>
        <taxon>Enterococcus</taxon>
    </lineage>
</organism>
<keyword evidence="2" id="KW-0808">Transferase</keyword>
<gene>
    <name evidence="2" type="ORF">CUS89_13755</name>
</gene>
<evidence type="ECO:0000313" key="2">
    <source>
        <dbReference type="EMBL" id="PQF21205.1"/>
    </source>
</evidence>
<dbReference type="Pfam" id="PF00583">
    <property type="entry name" value="Acetyltransf_1"/>
    <property type="match status" value="1"/>
</dbReference>
<dbReference type="SUPFAM" id="SSF55729">
    <property type="entry name" value="Acyl-CoA N-acyltransferases (Nat)"/>
    <property type="match status" value="1"/>
</dbReference>
<comment type="caution">
    <text evidence="2">The sequence shown here is derived from an EMBL/GenBank/DDBJ whole genome shotgun (WGS) entry which is preliminary data.</text>
</comment>
<dbReference type="PROSITE" id="PS51186">
    <property type="entry name" value="GNAT"/>
    <property type="match status" value="1"/>
</dbReference>
<dbReference type="PANTHER" id="PTHR43138">
    <property type="entry name" value="ACETYLTRANSFERASE, GNAT FAMILY"/>
    <property type="match status" value="1"/>
</dbReference>
<dbReference type="GO" id="GO:0016747">
    <property type="term" value="F:acyltransferase activity, transferring groups other than amino-acyl groups"/>
    <property type="evidence" value="ECO:0007669"/>
    <property type="project" value="InterPro"/>
</dbReference>
<dbReference type="PANTHER" id="PTHR43138:SF1">
    <property type="entry name" value="N-ACETYLTRANSFERASE ACA1"/>
    <property type="match status" value="1"/>
</dbReference>
<protein>
    <submittedName>
        <fullName evidence="2">GNAT family N-acetyltransferase</fullName>
    </submittedName>
</protein>
<dbReference type="AlphaFoldDB" id="A0A2S7RPH5"/>